<dbReference type="FunFam" id="3.90.1150.10:FF:000014">
    <property type="entry name" value="Probable glycine dehydrogenase (decarboxylating) subunit 2"/>
    <property type="match status" value="1"/>
</dbReference>
<comment type="catalytic activity">
    <reaction evidence="5 6">
        <text>N(6)-[(R)-lipoyl]-L-lysyl-[glycine-cleavage complex H protein] + glycine + H(+) = N(6)-[(R)-S(8)-aminomethyldihydrolipoyl]-L-lysyl-[glycine-cleavage complex H protein] + CO2</text>
        <dbReference type="Rhea" id="RHEA:24304"/>
        <dbReference type="Rhea" id="RHEA-COMP:10494"/>
        <dbReference type="Rhea" id="RHEA-COMP:10495"/>
        <dbReference type="ChEBI" id="CHEBI:15378"/>
        <dbReference type="ChEBI" id="CHEBI:16526"/>
        <dbReference type="ChEBI" id="CHEBI:57305"/>
        <dbReference type="ChEBI" id="CHEBI:83099"/>
        <dbReference type="ChEBI" id="CHEBI:83143"/>
        <dbReference type="EC" id="1.4.4.2"/>
    </reaction>
</comment>
<dbReference type="Pfam" id="PF21478">
    <property type="entry name" value="GcvP2_C"/>
    <property type="match status" value="1"/>
</dbReference>
<dbReference type="GO" id="GO:0005829">
    <property type="term" value="C:cytosol"/>
    <property type="evidence" value="ECO:0007669"/>
    <property type="project" value="TreeGrafter"/>
</dbReference>
<comment type="cofactor">
    <cofactor evidence="1 6">
        <name>pyridoxal 5'-phosphate</name>
        <dbReference type="ChEBI" id="CHEBI:597326"/>
    </cofactor>
</comment>
<dbReference type="Proteomes" id="UP000177905">
    <property type="component" value="Unassembled WGS sequence"/>
</dbReference>
<sequence>MNKGSVNTEEKEESFSKIIPSCDVTSEPLETLIPINLLRETLPLNCLSELEVVRHFTKLSQKNFSVDTHFYPLGSCTMKHNPKVNEEIAAMPGFTNLHPMQDESEIQGTLELLYNLEQYLCAIFGFKAFTLQPAAGAHGELTALLMMKAYFMDNRPSDTDSVRNKIVIPDSSHGTNPASASMVGFETIVVSSDSHGNIDVEALKKIAGEDTAGLMLTNPNTLGLFDEHILKVVELIHSVGGLVYYDGANANANLGICRPADLGFDVAHFNMHKTFSTPHGGGGPGAGPVGVNEKLEPYLPGPRIIKKDTGYGILDKGEKSIGRVHSFYGNVNVLVKAYSYIRNLGAFGLRRVSEKAVENANYMMNRLKEYYFLPYDRVCQHEFVISAKWQKEKYGVKALDIAKRLIDYGFHPPTIYFPLIVSEALMIEPTESESKETLDAFCDVMIKIAKECEYNPEIVMSAPHVTPVRRLNETRAAREPILRDYCC</sequence>
<dbReference type="AlphaFoldDB" id="A0A1F4S3R6"/>
<evidence type="ECO:0000256" key="6">
    <source>
        <dbReference type="HAMAP-Rule" id="MF_00713"/>
    </source>
</evidence>
<dbReference type="PANTHER" id="PTHR11773">
    <property type="entry name" value="GLYCINE DEHYDROGENASE, DECARBOXYLATING"/>
    <property type="match status" value="1"/>
</dbReference>
<gene>
    <name evidence="6" type="primary">gcvPB</name>
    <name evidence="9" type="ORF">A2290_09115</name>
</gene>
<comment type="subunit">
    <text evidence="6">The glycine cleavage system is composed of four proteins: P, T, L and H. In this organism, the P 'protein' is a heterodimer of two subunits.</text>
</comment>
<dbReference type="GO" id="GO:0004375">
    <property type="term" value="F:glycine dehydrogenase (decarboxylating) activity"/>
    <property type="evidence" value="ECO:0007669"/>
    <property type="project" value="UniProtKB-EC"/>
</dbReference>
<dbReference type="GO" id="GO:0016594">
    <property type="term" value="F:glycine binding"/>
    <property type="evidence" value="ECO:0007669"/>
    <property type="project" value="TreeGrafter"/>
</dbReference>
<dbReference type="HAMAP" id="MF_00713">
    <property type="entry name" value="GcvPB"/>
    <property type="match status" value="1"/>
</dbReference>
<accession>A0A1F4S3R6</accession>
<dbReference type="GO" id="GO:0005960">
    <property type="term" value="C:glycine cleavage complex"/>
    <property type="evidence" value="ECO:0007669"/>
    <property type="project" value="TreeGrafter"/>
</dbReference>
<protein>
    <recommendedName>
        <fullName evidence="6">Probable glycine dehydrogenase (decarboxylating) subunit 2</fullName>
        <ecNumber evidence="6">1.4.4.2</ecNumber>
    </recommendedName>
    <alternativeName>
        <fullName evidence="6">Glycine cleavage system P-protein subunit 2</fullName>
    </alternativeName>
    <alternativeName>
        <fullName evidence="6">Glycine decarboxylase subunit 2</fullName>
    </alternativeName>
    <alternativeName>
        <fullName evidence="6">Glycine dehydrogenase (aminomethyl-transferring) subunit 2</fullName>
    </alternativeName>
</protein>
<dbReference type="InterPro" id="IPR049316">
    <property type="entry name" value="GDC-P_C"/>
</dbReference>
<dbReference type="InterPro" id="IPR020581">
    <property type="entry name" value="GDC_P"/>
</dbReference>
<dbReference type="CDD" id="cd00613">
    <property type="entry name" value="GDC-P"/>
    <property type="match status" value="1"/>
</dbReference>
<feature type="modified residue" description="N6-(pyridoxal phosphate)lysine" evidence="6">
    <location>
        <position position="273"/>
    </location>
</feature>
<evidence type="ECO:0000256" key="4">
    <source>
        <dbReference type="ARBA" id="ARBA00023002"/>
    </source>
</evidence>
<evidence type="ECO:0000256" key="3">
    <source>
        <dbReference type="ARBA" id="ARBA00022898"/>
    </source>
</evidence>
<comment type="function">
    <text evidence="2 6">The glycine cleavage system catalyzes the degradation of glycine. The P protein binds the alpha-amino group of glycine through its pyridoxal phosphate cofactor; CO(2) is released and the remaining methylamine moiety is then transferred to the lipoamide cofactor of the H protein.</text>
</comment>
<evidence type="ECO:0000313" key="9">
    <source>
        <dbReference type="EMBL" id="OGC15050.1"/>
    </source>
</evidence>
<keyword evidence="3 6" id="KW-0663">Pyridoxal phosphate</keyword>
<evidence type="ECO:0000256" key="1">
    <source>
        <dbReference type="ARBA" id="ARBA00001933"/>
    </source>
</evidence>
<dbReference type="InterPro" id="IPR023012">
    <property type="entry name" value="GcvPB"/>
</dbReference>
<dbReference type="PANTHER" id="PTHR11773:SF1">
    <property type="entry name" value="GLYCINE DEHYDROGENASE (DECARBOXYLATING), MITOCHONDRIAL"/>
    <property type="match status" value="1"/>
</dbReference>
<dbReference type="InterPro" id="IPR015421">
    <property type="entry name" value="PyrdxlP-dep_Trfase_major"/>
</dbReference>
<dbReference type="InterPro" id="IPR049315">
    <property type="entry name" value="GDC-P_N"/>
</dbReference>
<organism evidence="9 10">
    <name type="scientific">candidate division WOR-1 bacterium RIFOXYB2_FULL_36_35</name>
    <dbReference type="NCBI Taxonomy" id="1802578"/>
    <lineage>
        <taxon>Bacteria</taxon>
        <taxon>Bacillati</taxon>
        <taxon>Saganbacteria</taxon>
    </lineage>
</organism>
<dbReference type="Pfam" id="PF02347">
    <property type="entry name" value="GDC-P"/>
    <property type="match status" value="1"/>
</dbReference>
<dbReference type="GO" id="GO:0030170">
    <property type="term" value="F:pyridoxal phosphate binding"/>
    <property type="evidence" value="ECO:0007669"/>
    <property type="project" value="TreeGrafter"/>
</dbReference>
<dbReference type="EMBL" id="MEUA01000026">
    <property type="protein sequence ID" value="OGC15050.1"/>
    <property type="molecule type" value="Genomic_DNA"/>
</dbReference>
<name>A0A1F4S3R6_UNCSA</name>
<proteinExistence type="inferred from homology"/>
<reference evidence="9 10" key="1">
    <citation type="journal article" date="2016" name="Nat. Commun.">
        <title>Thousands of microbial genomes shed light on interconnected biogeochemical processes in an aquifer system.</title>
        <authorList>
            <person name="Anantharaman K."/>
            <person name="Brown C.T."/>
            <person name="Hug L.A."/>
            <person name="Sharon I."/>
            <person name="Castelle C.J."/>
            <person name="Probst A.J."/>
            <person name="Thomas B.C."/>
            <person name="Singh A."/>
            <person name="Wilkins M.J."/>
            <person name="Karaoz U."/>
            <person name="Brodie E.L."/>
            <person name="Williams K.H."/>
            <person name="Hubbard S.S."/>
            <person name="Banfield J.F."/>
        </authorList>
    </citation>
    <scope>NUCLEOTIDE SEQUENCE [LARGE SCALE GENOMIC DNA]</scope>
</reference>
<dbReference type="GO" id="GO:0019464">
    <property type="term" value="P:glycine decarboxylation via glycine cleavage system"/>
    <property type="evidence" value="ECO:0007669"/>
    <property type="project" value="UniProtKB-UniRule"/>
</dbReference>
<evidence type="ECO:0000256" key="2">
    <source>
        <dbReference type="ARBA" id="ARBA00003788"/>
    </source>
</evidence>
<dbReference type="InterPro" id="IPR015422">
    <property type="entry name" value="PyrdxlP-dep_Trfase_small"/>
</dbReference>
<dbReference type="Gene3D" id="6.20.440.10">
    <property type="match status" value="1"/>
</dbReference>
<dbReference type="FunFam" id="3.40.640.10:FF:000224">
    <property type="entry name" value="Probable glycine dehydrogenase (decarboxylating) subunit 2"/>
    <property type="match status" value="1"/>
</dbReference>
<dbReference type="NCBIfam" id="NF003346">
    <property type="entry name" value="PRK04366.1"/>
    <property type="match status" value="1"/>
</dbReference>
<comment type="similarity">
    <text evidence="6">Belongs to the GcvP family. C-terminal subunit subfamily.</text>
</comment>
<feature type="domain" description="Glycine dehydrogenase C-terminal" evidence="8">
    <location>
        <begin position="353"/>
        <end position="453"/>
    </location>
</feature>
<dbReference type="Gene3D" id="3.40.640.10">
    <property type="entry name" value="Type I PLP-dependent aspartate aminotransferase-like (Major domain)"/>
    <property type="match status" value="1"/>
</dbReference>
<evidence type="ECO:0000259" key="8">
    <source>
        <dbReference type="Pfam" id="PF21478"/>
    </source>
</evidence>
<keyword evidence="4 6" id="KW-0560">Oxidoreductase</keyword>
<evidence type="ECO:0000256" key="5">
    <source>
        <dbReference type="ARBA" id="ARBA00049026"/>
    </source>
</evidence>
<dbReference type="Gene3D" id="3.90.1150.10">
    <property type="entry name" value="Aspartate Aminotransferase, domain 1"/>
    <property type="match status" value="1"/>
</dbReference>
<evidence type="ECO:0000313" key="10">
    <source>
        <dbReference type="Proteomes" id="UP000177905"/>
    </source>
</evidence>
<feature type="domain" description="Glycine cleavage system P-protein N-terminal" evidence="7">
    <location>
        <begin position="42"/>
        <end position="305"/>
    </location>
</feature>
<dbReference type="EC" id="1.4.4.2" evidence="6"/>
<dbReference type="InterPro" id="IPR015424">
    <property type="entry name" value="PyrdxlP-dep_Trfase"/>
</dbReference>
<comment type="caution">
    <text evidence="9">The sequence shown here is derived from an EMBL/GenBank/DDBJ whole genome shotgun (WGS) entry which is preliminary data.</text>
</comment>
<dbReference type="SUPFAM" id="SSF53383">
    <property type="entry name" value="PLP-dependent transferases"/>
    <property type="match status" value="1"/>
</dbReference>
<evidence type="ECO:0000259" key="7">
    <source>
        <dbReference type="Pfam" id="PF02347"/>
    </source>
</evidence>